<proteinExistence type="predicted"/>
<evidence type="ECO:0000259" key="10">
    <source>
        <dbReference type="PROSITE" id="PS51755"/>
    </source>
</evidence>
<evidence type="ECO:0000256" key="5">
    <source>
        <dbReference type="ARBA" id="ARBA00023163"/>
    </source>
</evidence>
<dbReference type="InterPro" id="IPR001867">
    <property type="entry name" value="OmpR/PhoB-type_DNA-bd"/>
</dbReference>
<dbReference type="PROSITE" id="PS51755">
    <property type="entry name" value="OMPR_PHOB"/>
    <property type="match status" value="1"/>
</dbReference>
<dbReference type="GO" id="GO:0000976">
    <property type="term" value="F:transcription cis-regulatory region binding"/>
    <property type="evidence" value="ECO:0007669"/>
    <property type="project" value="TreeGrafter"/>
</dbReference>
<dbReference type="Pfam" id="PF00072">
    <property type="entry name" value="Response_reg"/>
    <property type="match status" value="1"/>
</dbReference>
<dbReference type="eggNOG" id="COG0745">
    <property type="taxonomic scope" value="Bacteria"/>
</dbReference>
<dbReference type="Gene3D" id="1.10.10.10">
    <property type="entry name" value="Winged helix-like DNA-binding domain superfamily/Winged helix DNA-binding domain"/>
    <property type="match status" value="1"/>
</dbReference>
<dbReference type="CDD" id="cd00383">
    <property type="entry name" value="trans_reg_C"/>
    <property type="match status" value="1"/>
</dbReference>
<dbReference type="PANTHER" id="PTHR48111:SF22">
    <property type="entry name" value="REGULATOR OF RPOS"/>
    <property type="match status" value="1"/>
</dbReference>
<dbReference type="Gene3D" id="3.40.50.2300">
    <property type="match status" value="1"/>
</dbReference>
<organism evidence="11 12">
    <name type="scientific">Campylobacter gracilis RM3268</name>
    <dbReference type="NCBI Taxonomy" id="553220"/>
    <lineage>
        <taxon>Bacteria</taxon>
        <taxon>Pseudomonadati</taxon>
        <taxon>Campylobacterota</taxon>
        <taxon>Epsilonproteobacteria</taxon>
        <taxon>Campylobacterales</taxon>
        <taxon>Campylobacteraceae</taxon>
        <taxon>Campylobacter</taxon>
    </lineage>
</organism>
<dbReference type="STRING" id="824.CGRAC_0832"/>
<dbReference type="InterPro" id="IPR001789">
    <property type="entry name" value="Sig_transdc_resp-reg_receiver"/>
</dbReference>
<dbReference type="GO" id="GO:0000156">
    <property type="term" value="F:phosphorelay response regulator activity"/>
    <property type="evidence" value="ECO:0007669"/>
    <property type="project" value="TreeGrafter"/>
</dbReference>
<dbReference type="GO" id="GO:0005829">
    <property type="term" value="C:cytosol"/>
    <property type="evidence" value="ECO:0007669"/>
    <property type="project" value="TreeGrafter"/>
</dbReference>
<accession>C8PJG3</accession>
<evidence type="ECO:0000313" key="11">
    <source>
        <dbReference type="EMBL" id="EEV17068.1"/>
    </source>
</evidence>
<gene>
    <name evidence="11" type="ORF">CAMGR0001_1362</name>
</gene>
<evidence type="ECO:0000256" key="8">
    <source>
        <dbReference type="SAM" id="Phobius"/>
    </source>
</evidence>
<feature type="domain" description="OmpR/PhoB-type" evidence="10">
    <location>
        <begin position="183"/>
        <end position="282"/>
    </location>
</feature>
<dbReference type="InterPro" id="IPR036388">
    <property type="entry name" value="WH-like_DNA-bd_sf"/>
</dbReference>
<keyword evidence="8" id="KW-1133">Transmembrane helix</keyword>
<evidence type="ECO:0000313" key="12">
    <source>
        <dbReference type="Proteomes" id="UP000005709"/>
    </source>
</evidence>
<keyword evidence="5" id="KW-0804">Transcription</keyword>
<evidence type="ECO:0000256" key="3">
    <source>
        <dbReference type="ARBA" id="ARBA00023015"/>
    </source>
</evidence>
<dbReference type="PROSITE" id="PS50110">
    <property type="entry name" value="RESPONSE_REGULATORY"/>
    <property type="match status" value="1"/>
</dbReference>
<feature type="domain" description="Response regulatory" evidence="9">
    <location>
        <begin position="63"/>
        <end position="178"/>
    </location>
</feature>
<evidence type="ECO:0000256" key="4">
    <source>
        <dbReference type="ARBA" id="ARBA00023125"/>
    </source>
</evidence>
<keyword evidence="4 7" id="KW-0238">DNA-binding</keyword>
<dbReference type="Pfam" id="PF00486">
    <property type="entry name" value="Trans_reg_C"/>
    <property type="match status" value="1"/>
</dbReference>
<evidence type="ECO:0000256" key="2">
    <source>
        <dbReference type="ARBA" id="ARBA00023012"/>
    </source>
</evidence>
<keyword evidence="3" id="KW-0805">Transcription regulation</keyword>
<dbReference type="EMBL" id="ACYG01000027">
    <property type="protein sequence ID" value="EEV17068.1"/>
    <property type="molecule type" value="Genomic_DNA"/>
</dbReference>
<feature type="modified residue" description="4-aspartylphosphate" evidence="6">
    <location>
        <position position="113"/>
    </location>
</feature>
<evidence type="ECO:0000256" key="1">
    <source>
        <dbReference type="ARBA" id="ARBA00022553"/>
    </source>
</evidence>
<evidence type="ECO:0000256" key="7">
    <source>
        <dbReference type="PROSITE-ProRule" id="PRU01091"/>
    </source>
</evidence>
<keyword evidence="12" id="KW-1185">Reference proteome</keyword>
<sequence>MFVVKKRVFTINSFKFLFGYLLGFISEIITRRPVKNGKILVTLSEKYFLVLNFKFGIIIAMIEILLIEDDLELAELLKFALAKSEIGVTIVTNPLEGLKILNEKNTFDALVLDLGLPNMDGLEVCKHVRHSYPSLPIIISSARSETLDKIKGFELGADDYMAKPYEPIELAFRLKAILRRGIQNSNDSKTFCVDKQRRIVIKNKEEIALTKVEFDIFIYLYEKEGMVIPREDILISLGQAKFQSGLKSIDVAIGRLRQKIGDDPKNPRFIHPVRGIGYKFINA</sequence>
<feature type="DNA-binding region" description="OmpR/PhoB-type" evidence="7">
    <location>
        <begin position="183"/>
        <end position="282"/>
    </location>
</feature>
<dbReference type="Proteomes" id="UP000005709">
    <property type="component" value="Unassembled WGS sequence"/>
</dbReference>
<protein>
    <submittedName>
        <fullName evidence="11">Response regulator receiver domain protein</fullName>
    </submittedName>
</protein>
<evidence type="ECO:0000256" key="6">
    <source>
        <dbReference type="PROSITE-ProRule" id="PRU00169"/>
    </source>
</evidence>
<keyword evidence="2" id="KW-0902">Two-component regulatory system</keyword>
<dbReference type="SMART" id="SM00862">
    <property type="entry name" value="Trans_reg_C"/>
    <property type="match status" value="1"/>
</dbReference>
<evidence type="ECO:0000259" key="9">
    <source>
        <dbReference type="PROSITE" id="PS50110"/>
    </source>
</evidence>
<dbReference type="PANTHER" id="PTHR48111">
    <property type="entry name" value="REGULATOR OF RPOS"/>
    <property type="match status" value="1"/>
</dbReference>
<dbReference type="InterPro" id="IPR039420">
    <property type="entry name" value="WalR-like"/>
</dbReference>
<dbReference type="SMART" id="SM00448">
    <property type="entry name" value="REC"/>
    <property type="match status" value="1"/>
</dbReference>
<dbReference type="SUPFAM" id="SSF46894">
    <property type="entry name" value="C-terminal effector domain of the bipartite response regulators"/>
    <property type="match status" value="1"/>
</dbReference>
<keyword evidence="8" id="KW-0472">Membrane</keyword>
<dbReference type="GO" id="GO:0006355">
    <property type="term" value="P:regulation of DNA-templated transcription"/>
    <property type="evidence" value="ECO:0007669"/>
    <property type="project" value="InterPro"/>
</dbReference>
<comment type="caution">
    <text evidence="11">The sequence shown here is derived from an EMBL/GenBank/DDBJ whole genome shotgun (WGS) entry which is preliminary data.</text>
</comment>
<dbReference type="GO" id="GO:0032993">
    <property type="term" value="C:protein-DNA complex"/>
    <property type="evidence" value="ECO:0007669"/>
    <property type="project" value="TreeGrafter"/>
</dbReference>
<feature type="transmembrane region" description="Helical" evidence="8">
    <location>
        <begin position="49"/>
        <end position="67"/>
    </location>
</feature>
<dbReference type="InterPro" id="IPR011006">
    <property type="entry name" value="CheY-like_superfamily"/>
</dbReference>
<dbReference type="Gene3D" id="6.10.250.690">
    <property type="match status" value="1"/>
</dbReference>
<dbReference type="SUPFAM" id="SSF52172">
    <property type="entry name" value="CheY-like"/>
    <property type="match status" value="1"/>
</dbReference>
<keyword evidence="1 6" id="KW-0597">Phosphoprotein</keyword>
<reference evidence="11 12" key="1">
    <citation type="submission" date="2009-07" db="EMBL/GenBank/DDBJ databases">
        <authorList>
            <person name="Madupu R."/>
            <person name="Sebastian Y."/>
            <person name="Durkin A.S."/>
            <person name="Torralba M."/>
            <person name="Methe B."/>
            <person name="Sutton G.G."/>
            <person name="Strausberg R.L."/>
            <person name="Nelson K.E."/>
        </authorList>
    </citation>
    <scope>NUCLEOTIDE SEQUENCE [LARGE SCALE GENOMIC DNA]</scope>
    <source>
        <strain evidence="11 12">RM3268</strain>
    </source>
</reference>
<dbReference type="InterPro" id="IPR016032">
    <property type="entry name" value="Sig_transdc_resp-reg_C-effctor"/>
</dbReference>
<keyword evidence="8" id="KW-0812">Transmembrane</keyword>
<name>C8PJG3_9BACT</name>
<dbReference type="AlphaFoldDB" id="C8PJG3"/>